<name>C0EAM2_9FIRM</name>
<protein>
    <submittedName>
        <fullName evidence="1">Putative cob(I)yrinic acid a,c-diamide adenosyltransferase</fullName>
    </submittedName>
</protein>
<dbReference type="InterPro" id="IPR027417">
    <property type="entry name" value="P-loop_NTPase"/>
</dbReference>
<proteinExistence type="predicted"/>
<dbReference type="PIRSF" id="PIRSF015617">
    <property type="entry name" value="Adensltrnsf_CobA"/>
    <property type="match status" value="1"/>
</dbReference>
<dbReference type="CDD" id="cd00561">
    <property type="entry name" value="CobA_ACA"/>
    <property type="match status" value="1"/>
</dbReference>
<accession>C0EAM2</accession>
<dbReference type="PANTHER" id="PTHR46638">
    <property type="entry name" value="CORRINOID ADENOSYLTRANSFERASE"/>
    <property type="match status" value="1"/>
</dbReference>
<dbReference type="EMBL" id="ACEC01000033">
    <property type="protein sequence ID" value="EEG31487.1"/>
    <property type="molecule type" value="Genomic_DNA"/>
</dbReference>
<sequence>MKEQLGLVHIYCGDGKGKTTAAFGLAVRAAGNGLNVVVAQFLKSGKTGELNILRNLDPVTVVGNGITPKFVFQMNEEEKRETIRRHTEMFGQAARLCADGKCDLLVLDEIMSACTTGMFPLQKILDFLDTRPEHIEVVMTGRNPPQELIDRADYVTEMVLRKHPYEQGIPARQGVEF</sequence>
<comment type="caution">
    <text evidence="1">The sequence shown here is derived from an EMBL/GenBank/DDBJ whole genome shotgun (WGS) entry which is preliminary data.</text>
</comment>
<dbReference type="HOGENOM" id="CLU_088595_2_0_9"/>
<dbReference type="SUPFAM" id="SSF52540">
    <property type="entry name" value="P-loop containing nucleoside triphosphate hydrolases"/>
    <property type="match status" value="1"/>
</dbReference>
<dbReference type="GO" id="GO:0008817">
    <property type="term" value="F:corrinoid adenosyltransferase activity"/>
    <property type="evidence" value="ECO:0007669"/>
    <property type="project" value="InterPro"/>
</dbReference>
<keyword evidence="2" id="KW-1185">Reference proteome</keyword>
<dbReference type="GO" id="GO:0005524">
    <property type="term" value="F:ATP binding"/>
    <property type="evidence" value="ECO:0007669"/>
    <property type="project" value="InterPro"/>
</dbReference>
<dbReference type="PANTHER" id="PTHR46638:SF1">
    <property type="entry name" value="CORRINOID ADENOSYLTRANSFERASE"/>
    <property type="match status" value="1"/>
</dbReference>
<dbReference type="eggNOG" id="COG2109">
    <property type="taxonomic scope" value="Bacteria"/>
</dbReference>
<organism evidence="1 2">
    <name type="scientific">[Clostridium] methylpentosum DSM 5476</name>
    <dbReference type="NCBI Taxonomy" id="537013"/>
    <lineage>
        <taxon>Bacteria</taxon>
        <taxon>Bacillati</taxon>
        <taxon>Bacillota</taxon>
        <taxon>Clostridia</taxon>
        <taxon>Eubacteriales</taxon>
        <taxon>Oscillospiraceae</taxon>
        <taxon>Oscillospiraceae incertae sedis</taxon>
    </lineage>
</organism>
<evidence type="ECO:0000313" key="2">
    <source>
        <dbReference type="Proteomes" id="UP000003340"/>
    </source>
</evidence>
<reference evidence="1 2" key="2">
    <citation type="submission" date="2009-02" db="EMBL/GenBank/DDBJ databases">
        <title>Draft genome sequence of Clostridium methylpentosum (DSM 5476).</title>
        <authorList>
            <person name="Sudarsanam P."/>
            <person name="Ley R."/>
            <person name="Guruge J."/>
            <person name="Turnbaugh P.J."/>
            <person name="Mahowald M."/>
            <person name="Liep D."/>
            <person name="Gordon J."/>
        </authorList>
    </citation>
    <scope>NUCLEOTIDE SEQUENCE [LARGE SCALE GENOMIC DNA]</scope>
    <source>
        <strain evidence="1 2">DSM 5476</strain>
    </source>
</reference>
<dbReference type="Pfam" id="PF02572">
    <property type="entry name" value="CobA_CobO_BtuR"/>
    <property type="match status" value="1"/>
</dbReference>
<dbReference type="Proteomes" id="UP000003340">
    <property type="component" value="Unassembled WGS sequence"/>
</dbReference>
<dbReference type="AlphaFoldDB" id="C0EAM2"/>
<keyword evidence="1" id="KW-0808">Transferase</keyword>
<dbReference type="InterPro" id="IPR003724">
    <property type="entry name" value="CblAdoTrfase_CobA"/>
</dbReference>
<reference evidence="1 2" key="1">
    <citation type="submission" date="2009-01" db="EMBL/GenBank/DDBJ databases">
        <authorList>
            <person name="Fulton L."/>
            <person name="Clifton S."/>
            <person name="Fulton B."/>
            <person name="Xu J."/>
            <person name="Minx P."/>
            <person name="Pepin K.H."/>
            <person name="Johnson M."/>
            <person name="Bhonagiri V."/>
            <person name="Nash W.E."/>
            <person name="Mardis E.R."/>
            <person name="Wilson R.K."/>
        </authorList>
    </citation>
    <scope>NUCLEOTIDE SEQUENCE [LARGE SCALE GENOMIC DNA]</scope>
    <source>
        <strain evidence="1 2">DSM 5476</strain>
    </source>
</reference>
<gene>
    <name evidence="1" type="ORF">CLOSTMETH_00879</name>
</gene>
<dbReference type="STRING" id="537013.CLOSTMETH_00879"/>
<dbReference type="GO" id="GO:0009236">
    <property type="term" value="P:cobalamin biosynthetic process"/>
    <property type="evidence" value="ECO:0007669"/>
    <property type="project" value="InterPro"/>
</dbReference>
<dbReference type="Gene3D" id="3.40.50.300">
    <property type="entry name" value="P-loop containing nucleotide triphosphate hydrolases"/>
    <property type="match status" value="1"/>
</dbReference>
<evidence type="ECO:0000313" key="1">
    <source>
        <dbReference type="EMBL" id="EEG31487.1"/>
    </source>
</evidence>